<organism evidence="2 3">
    <name type="scientific">Actinoallomurus iriomotensis</name>
    <dbReference type="NCBI Taxonomy" id="478107"/>
    <lineage>
        <taxon>Bacteria</taxon>
        <taxon>Bacillati</taxon>
        <taxon>Actinomycetota</taxon>
        <taxon>Actinomycetes</taxon>
        <taxon>Streptosporangiales</taxon>
        <taxon>Thermomonosporaceae</taxon>
        <taxon>Actinoallomurus</taxon>
    </lineage>
</organism>
<dbReference type="EMBL" id="BSTJ01000002">
    <property type="protein sequence ID" value="GLY73690.1"/>
    <property type="molecule type" value="Genomic_DNA"/>
</dbReference>
<feature type="compositionally biased region" description="Basic and acidic residues" evidence="1">
    <location>
        <begin position="26"/>
        <end position="42"/>
    </location>
</feature>
<reference evidence="2" key="1">
    <citation type="submission" date="2023-03" db="EMBL/GenBank/DDBJ databases">
        <title>Actinoallomurus iriomotensis NBRC 103681.</title>
        <authorList>
            <person name="Ichikawa N."/>
            <person name="Sato H."/>
            <person name="Tonouchi N."/>
        </authorList>
    </citation>
    <scope>NUCLEOTIDE SEQUENCE</scope>
    <source>
        <strain evidence="2">NBRC 103681</strain>
    </source>
</reference>
<sequence>MVSFATVSAPASLSSGPPLVDELQDEGGRPDLRDRSDLEQRVGGRRHAGLPVEDARGRLGDLVAAGRQAQDAECGPGDAVPFVVRAGARYPSRYPALG</sequence>
<proteinExistence type="predicted"/>
<protein>
    <submittedName>
        <fullName evidence="2">Uncharacterized protein</fullName>
    </submittedName>
</protein>
<feature type="region of interest" description="Disordered" evidence="1">
    <location>
        <begin position="1"/>
        <end position="53"/>
    </location>
</feature>
<gene>
    <name evidence="2" type="ORF">Airi01_019570</name>
</gene>
<evidence type="ECO:0000313" key="3">
    <source>
        <dbReference type="Proteomes" id="UP001165135"/>
    </source>
</evidence>
<evidence type="ECO:0000256" key="1">
    <source>
        <dbReference type="SAM" id="MobiDB-lite"/>
    </source>
</evidence>
<dbReference type="AlphaFoldDB" id="A0A9W6RGW1"/>
<comment type="caution">
    <text evidence="2">The sequence shown here is derived from an EMBL/GenBank/DDBJ whole genome shotgun (WGS) entry which is preliminary data.</text>
</comment>
<feature type="compositionally biased region" description="Low complexity" evidence="1">
    <location>
        <begin position="8"/>
        <end position="19"/>
    </location>
</feature>
<dbReference type="Proteomes" id="UP001165135">
    <property type="component" value="Unassembled WGS sequence"/>
</dbReference>
<accession>A0A9W6RGW1</accession>
<evidence type="ECO:0000313" key="2">
    <source>
        <dbReference type="EMBL" id="GLY73690.1"/>
    </source>
</evidence>
<name>A0A9W6RGW1_9ACTN</name>